<dbReference type="Proteomes" id="UP001501433">
    <property type="component" value="Unassembled WGS sequence"/>
</dbReference>
<keyword evidence="3" id="KW-1185">Reference proteome</keyword>
<dbReference type="Gene3D" id="2.40.128.110">
    <property type="entry name" value="Lipid/polyisoprenoid-binding, YceI-like"/>
    <property type="match status" value="1"/>
</dbReference>
<evidence type="ECO:0000313" key="2">
    <source>
        <dbReference type="EMBL" id="GAA4817796.1"/>
    </source>
</evidence>
<sequence>MNFIKKILFFVSILGTLAFTAVITGSTSVLITPSSKLLIKGKTNVNSFKCEFDILKLKNPIPVVFQKIGDKMVFDNTVLVLENDCFDCGGKGINNDFQELLKSDVYPQTQIKLKEICRDTKDDNSILAFLDISIAGVTKSCTTPVKFEDGDSLFVKGVLNLNICDFNLEPPKKALGLIVVKDIIEINFHLVVKEY</sequence>
<organism evidence="2 3">
    <name type="scientific">Litoribaculum gwangyangense</name>
    <dbReference type="NCBI Taxonomy" id="1130722"/>
    <lineage>
        <taxon>Bacteria</taxon>
        <taxon>Pseudomonadati</taxon>
        <taxon>Bacteroidota</taxon>
        <taxon>Flavobacteriia</taxon>
        <taxon>Flavobacteriales</taxon>
        <taxon>Flavobacteriaceae</taxon>
        <taxon>Litoribaculum</taxon>
    </lineage>
</organism>
<dbReference type="Pfam" id="PF04264">
    <property type="entry name" value="YceI"/>
    <property type="match status" value="1"/>
</dbReference>
<dbReference type="SUPFAM" id="SSF101874">
    <property type="entry name" value="YceI-like"/>
    <property type="match status" value="1"/>
</dbReference>
<evidence type="ECO:0000259" key="1">
    <source>
        <dbReference type="Pfam" id="PF04264"/>
    </source>
</evidence>
<dbReference type="RefSeq" id="WP_345277952.1">
    <property type="nucleotide sequence ID" value="NZ_BAABJW010000005.1"/>
</dbReference>
<name>A0ABP9CSP9_9FLAO</name>
<gene>
    <name evidence="2" type="ORF">GCM10023330_28260</name>
</gene>
<evidence type="ECO:0000313" key="3">
    <source>
        <dbReference type="Proteomes" id="UP001501433"/>
    </source>
</evidence>
<accession>A0ABP9CSP9</accession>
<dbReference type="EMBL" id="BAABJW010000005">
    <property type="protein sequence ID" value="GAA4817796.1"/>
    <property type="molecule type" value="Genomic_DNA"/>
</dbReference>
<reference evidence="3" key="1">
    <citation type="journal article" date="2019" name="Int. J. Syst. Evol. Microbiol.">
        <title>The Global Catalogue of Microorganisms (GCM) 10K type strain sequencing project: providing services to taxonomists for standard genome sequencing and annotation.</title>
        <authorList>
            <consortium name="The Broad Institute Genomics Platform"/>
            <consortium name="The Broad Institute Genome Sequencing Center for Infectious Disease"/>
            <person name="Wu L."/>
            <person name="Ma J."/>
        </authorList>
    </citation>
    <scope>NUCLEOTIDE SEQUENCE [LARGE SCALE GENOMIC DNA]</scope>
    <source>
        <strain evidence="3">JCM 18325</strain>
    </source>
</reference>
<feature type="domain" description="Lipid/polyisoprenoid-binding YceI-like" evidence="1">
    <location>
        <begin position="90"/>
        <end position="191"/>
    </location>
</feature>
<dbReference type="InterPro" id="IPR007372">
    <property type="entry name" value="Lipid/polyisoprenoid-bd_YceI"/>
</dbReference>
<proteinExistence type="predicted"/>
<comment type="caution">
    <text evidence="2">The sequence shown here is derived from an EMBL/GenBank/DDBJ whole genome shotgun (WGS) entry which is preliminary data.</text>
</comment>
<dbReference type="InterPro" id="IPR036761">
    <property type="entry name" value="TTHA0802/YceI-like_sf"/>
</dbReference>
<protein>
    <recommendedName>
        <fullName evidence="1">Lipid/polyisoprenoid-binding YceI-like domain-containing protein</fullName>
    </recommendedName>
</protein>